<dbReference type="EMBL" id="JAMSHJ010000006">
    <property type="protein sequence ID" value="KAI5393201.1"/>
    <property type="molecule type" value="Genomic_DNA"/>
</dbReference>
<keyword evidence="3" id="KW-1185">Reference proteome</keyword>
<name>A0A9D5A2P7_PEA</name>
<reference evidence="2 3" key="1">
    <citation type="journal article" date="2022" name="Nat. Genet.">
        <title>Improved pea reference genome and pan-genome highlight genomic features and evolutionary characteristics.</title>
        <authorList>
            <person name="Yang T."/>
            <person name="Liu R."/>
            <person name="Luo Y."/>
            <person name="Hu S."/>
            <person name="Wang D."/>
            <person name="Wang C."/>
            <person name="Pandey M.K."/>
            <person name="Ge S."/>
            <person name="Xu Q."/>
            <person name="Li N."/>
            <person name="Li G."/>
            <person name="Huang Y."/>
            <person name="Saxena R.K."/>
            <person name="Ji Y."/>
            <person name="Li M."/>
            <person name="Yan X."/>
            <person name="He Y."/>
            <person name="Liu Y."/>
            <person name="Wang X."/>
            <person name="Xiang C."/>
            <person name="Varshney R.K."/>
            <person name="Ding H."/>
            <person name="Gao S."/>
            <person name="Zong X."/>
        </authorList>
    </citation>
    <scope>NUCLEOTIDE SEQUENCE [LARGE SCALE GENOMIC DNA]</scope>
    <source>
        <strain evidence="2 3">cv. Zhongwan 6</strain>
    </source>
</reference>
<comment type="caution">
    <text evidence="2">The sequence shown here is derived from an EMBL/GenBank/DDBJ whole genome shotgun (WGS) entry which is preliminary data.</text>
</comment>
<dbReference type="InterPro" id="IPR013320">
    <property type="entry name" value="ConA-like_dom_sf"/>
</dbReference>
<dbReference type="SUPFAM" id="SSF49899">
    <property type="entry name" value="Concanavalin A-like lectins/glucanases"/>
    <property type="match status" value="1"/>
</dbReference>
<evidence type="ECO:0000313" key="3">
    <source>
        <dbReference type="Proteomes" id="UP001058974"/>
    </source>
</evidence>
<dbReference type="InterPro" id="IPR043136">
    <property type="entry name" value="B30.2/SPRY_sf"/>
</dbReference>
<keyword evidence="1" id="KW-1133">Transmembrane helix</keyword>
<keyword evidence="1" id="KW-0812">Transmembrane</keyword>
<feature type="transmembrane region" description="Helical" evidence="1">
    <location>
        <begin position="47"/>
        <end position="70"/>
    </location>
</feature>
<dbReference type="PANTHER" id="PTHR44991:SF1">
    <property type="entry name" value="IMMUNOGLOBULIN SUPERFAMILY MEMBER 5"/>
    <property type="match status" value="1"/>
</dbReference>
<dbReference type="PANTHER" id="PTHR44991">
    <property type="entry name" value="IMMUNOGLOBULIN SUPERFAMILY MEMBER 5"/>
    <property type="match status" value="1"/>
</dbReference>
<dbReference type="InterPro" id="IPR044736">
    <property type="entry name" value="Gid1/RanBPM/SPLA_SPRY"/>
</dbReference>
<dbReference type="Gramene" id="Psat06G0035600-T1">
    <property type="protein sequence ID" value="KAI5393201.1"/>
    <property type="gene ID" value="KIW84_060356"/>
</dbReference>
<protein>
    <recommendedName>
        <fullName evidence="4">SPRY domain-containing protein</fullName>
    </recommendedName>
</protein>
<sequence length="491" mass="54821">INSKIKRNCQKKNEKLNLHVSLLFFIYMRHKLKQKRAKESEFMTHLMHIHVAIVAALTGCVSTILLIFIWRLCHHKKDRKNFIESNSLNKRESHHEGSNQFDQGRKKKGRKDLFDWVDHPYLASDAVENGWSRFAFTSYKSDSMSSKKSTSSTLLGACGGGGGEYGREENEVEISWEVCQGSNEFMQKIRLNSGLKKCFFHPNNALMNVHSVVRTCLPLPGPSLGNHVFPQEAYFEITILYSCGGDDCEVVGRREGEKTKLLIEKSLNDEGDLKSVEEMKVEGKDGSVMVSLGLSYGGSVPLRVPGSYPRSIGFNSNGSVFLDGMKLVFESDKVQWIGRDTVIGCGFDPRKKKVFFTLDSELVHVIHCQSEEFSTPLCPTIAANIDIMILVNFGQVAFKYAPANAQRTPNPCFIAPLVHSPGATLGFDDSKELFSMGRIDSPWQNRSATKGNNNGGNNNNLAFDFDEESEADLFEIVLDGSEKSPYSVSLS</sequence>
<feature type="non-terminal residue" evidence="2">
    <location>
        <position position="1"/>
    </location>
</feature>
<dbReference type="Proteomes" id="UP001058974">
    <property type="component" value="Chromosome 6"/>
</dbReference>
<proteinExistence type="predicted"/>
<accession>A0A9D5A2P7</accession>
<gene>
    <name evidence="2" type="ORF">KIW84_060356</name>
</gene>
<dbReference type="CDD" id="cd12885">
    <property type="entry name" value="SPRY_RanBP_like"/>
    <property type="match status" value="1"/>
</dbReference>
<evidence type="ECO:0000256" key="1">
    <source>
        <dbReference type="SAM" id="Phobius"/>
    </source>
</evidence>
<evidence type="ECO:0008006" key="4">
    <source>
        <dbReference type="Google" id="ProtNLM"/>
    </source>
</evidence>
<keyword evidence="1" id="KW-0472">Membrane</keyword>
<dbReference type="Gene3D" id="2.60.120.920">
    <property type="match status" value="1"/>
</dbReference>
<evidence type="ECO:0000313" key="2">
    <source>
        <dbReference type="EMBL" id="KAI5393201.1"/>
    </source>
</evidence>
<dbReference type="AlphaFoldDB" id="A0A9D5A2P7"/>
<organism evidence="2 3">
    <name type="scientific">Pisum sativum</name>
    <name type="common">Garden pea</name>
    <name type="synonym">Lathyrus oleraceus</name>
    <dbReference type="NCBI Taxonomy" id="3888"/>
    <lineage>
        <taxon>Eukaryota</taxon>
        <taxon>Viridiplantae</taxon>
        <taxon>Streptophyta</taxon>
        <taxon>Embryophyta</taxon>
        <taxon>Tracheophyta</taxon>
        <taxon>Spermatophyta</taxon>
        <taxon>Magnoliopsida</taxon>
        <taxon>eudicotyledons</taxon>
        <taxon>Gunneridae</taxon>
        <taxon>Pentapetalae</taxon>
        <taxon>rosids</taxon>
        <taxon>fabids</taxon>
        <taxon>Fabales</taxon>
        <taxon>Fabaceae</taxon>
        <taxon>Papilionoideae</taxon>
        <taxon>50 kb inversion clade</taxon>
        <taxon>NPAAA clade</taxon>
        <taxon>Hologalegina</taxon>
        <taxon>IRL clade</taxon>
        <taxon>Fabeae</taxon>
        <taxon>Lathyrus</taxon>
    </lineage>
</organism>